<sequence length="129" mass="15115">MSNGYFLSQIQLGIDRLNRNISNQNSSGISQADYVKVLNENHRLQDKLQVSQSDIERIMRNRDDYEAWGNERAAELAQERAEYKRLYEGYGRLQKERDDCYTWGKGLKSKLQDAQARIAELERQLAQRS</sequence>
<organism evidence="1 2">
    <name type="scientific">Neokomagataea tanensis NBRC 106556</name>
    <dbReference type="NCBI Taxonomy" id="1223519"/>
    <lineage>
        <taxon>Bacteria</taxon>
        <taxon>Pseudomonadati</taxon>
        <taxon>Pseudomonadota</taxon>
        <taxon>Alphaproteobacteria</taxon>
        <taxon>Acetobacterales</taxon>
        <taxon>Acetobacteraceae</taxon>
        <taxon>Neokomagataea</taxon>
    </lineage>
</organism>
<evidence type="ECO:0000313" key="1">
    <source>
        <dbReference type="EMBL" id="GBR48746.1"/>
    </source>
</evidence>
<evidence type="ECO:0000313" key="2">
    <source>
        <dbReference type="Proteomes" id="UP001062443"/>
    </source>
</evidence>
<protein>
    <submittedName>
        <fullName evidence="1">Uncharacterized protein</fullName>
    </submittedName>
</protein>
<dbReference type="Proteomes" id="UP001062443">
    <property type="component" value="Unassembled WGS sequence"/>
</dbReference>
<proteinExistence type="predicted"/>
<gene>
    <name evidence="1" type="ORF">AA106556_1880</name>
</gene>
<dbReference type="EMBL" id="BAQB01000051">
    <property type="protein sequence ID" value="GBR48746.1"/>
    <property type="molecule type" value="Genomic_DNA"/>
</dbReference>
<name>A0ABQ0QL39_9PROT</name>
<dbReference type="RefSeq" id="WP_157070953.1">
    <property type="nucleotide sequence ID" value="NZ_BAQB01000051.1"/>
</dbReference>
<keyword evidence="2" id="KW-1185">Reference proteome</keyword>
<comment type="caution">
    <text evidence="1">The sequence shown here is derived from an EMBL/GenBank/DDBJ whole genome shotgun (WGS) entry which is preliminary data.</text>
</comment>
<accession>A0ABQ0QL39</accession>
<reference evidence="1" key="1">
    <citation type="submission" date="2013-04" db="EMBL/GenBank/DDBJ databases">
        <title>The genome sequencing project of 58 acetic acid bacteria.</title>
        <authorList>
            <person name="Okamoto-Kainuma A."/>
            <person name="Ishikawa M."/>
            <person name="Umino S."/>
            <person name="Koizumi Y."/>
            <person name="Shiwa Y."/>
            <person name="Yoshikawa H."/>
            <person name="Matsutani M."/>
            <person name="Matsushita K."/>
        </authorList>
    </citation>
    <scope>NUCLEOTIDE SEQUENCE</scope>
    <source>
        <strain evidence="1">NBRC 106556</strain>
    </source>
</reference>